<proteinExistence type="inferred from homology"/>
<dbReference type="GO" id="GO:0004497">
    <property type="term" value="F:monooxygenase activity"/>
    <property type="evidence" value="ECO:0007669"/>
    <property type="project" value="UniProtKB-KW"/>
</dbReference>
<dbReference type="PRINTS" id="PR00385">
    <property type="entry name" value="P450"/>
</dbReference>
<reference evidence="7" key="1">
    <citation type="submission" date="2022-10" db="EMBL/GenBank/DDBJ databases">
        <title>Tapping the CABI collections for fungal endophytes: first genome assemblies for Collariella, Neodidymelliopsis, Ascochyta clinopodiicola, Didymella pomorum, Didymosphaeria variabile, Neocosmospora piperis and Neocucurbitaria cava.</title>
        <authorList>
            <person name="Hill R."/>
        </authorList>
    </citation>
    <scope>NUCLEOTIDE SEQUENCE</scope>
    <source>
        <strain evidence="7">IMI 356815</strain>
    </source>
</reference>
<evidence type="ECO:0008006" key="9">
    <source>
        <dbReference type="Google" id="ProtNLM"/>
    </source>
</evidence>
<sequence>MGSDPPPHYVNLMEYLHPVFALDREVPRLMWLLRLIPFKPLRDICGVVDYIYGYGDARLRDSIARFGRQSRRRDLLTKLITGDSEKGVEPLSDEEISVEVSHFIYAATDTTAAVMTYFLYEMAANSEWQTRFRKELAAENMKSRGCPYSITISTPAFTIQRNQEAFPNPDSFDPGRWLSTAGTISPTESSSGHHAAYTFAPSPLMQAHMLVWGGGEHVCAGQNMAMMEIKIMAARVLSQFVIRVASAQTHKDMEMRDHFVLEPRGGKGLFVFERVNGKDE</sequence>
<name>A0A9W8XAT1_9PLEO</name>
<dbReference type="PANTHER" id="PTHR24305">
    <property type="entry name" value="CYTOCHROME P450"/>
    <property type="match status" value="1"/>
</dbReference>
<evidence type="ECO:0000256" key="3">
    <source>
        <dbReference type="ARBA" id="ARBA00022723"/>
    </source>
</evidence>
<feature type="binding site" description="axial binding residue" evidence="5">
    <location>
        <position position="219"/>
    </location>
    <ligand>
        <name>heme</name>
        <dbReference type="ChEBI" id="CHEBI:30413"/>
    </ligand>
    <ligandPart>
        <name>Fe</name>
        <dbReference type="ChEBI" id="CHEBI:18248"/>
    </ligandPart>
</feature>
<dbReference type="InterPro" id="IPR002403">
    <property type="entry name" value="Cyt_P450_E_grp-IV"/>
</dbReference>
<dbReference type="PRINTS" id="PR00465">
    <property type="entry name" value="EP450IV"/>
</dbReference>
<comment type="cofactor">
    <cofactor evidence="1 5">
        <name>heme</name>
        <dbReference type="ChEBI" id="CHEBI:30413"/>
    </cofactor>
</comment>
<dbReference type="GO" id="GO:0020037">
    <property type="term" value="F:heme binding"/>
    <property type="evidence" value="ECO:0007669"/>
    <property type="project" value="InterPro"/>
</dbReference>
<dbReference type="InterPro" id="IPR050121">
    <property type="entry name" value="Cytochrome_P450_monoxygenase"/>
</dbReference>
<dbReference type="GO" id="GO:0016705">
    <property type="term" value="F:oxidoreductase activity, acting on paired donors, with incorporation or reduction of molecular oxygen"/>
    <property type="evidence" value="ECO:0007669"/>
    <property type="project" value="InterPro"/>
</dbReference>
<dbReference type="EMBL" id="JAPEUX010000009">
    <property type="protein sequence ID" value="KAJ4345624.1"/>
    <property type="molecule type" value="Genomic_DNA"/>
</dbReference>
<dbReference type="InterPro" id="IPR017972">
    <property type="entry name" value="Cyt_P450_CS"/>
</dbReference>
<dbReference type="OrthoDB" id="1470350at2759"/>
<dbReference type="Gene3D" id="1.10.630.10">
    <property type="entry name" value="Cytochrome P450"/>
    <property type="match status" value="2"/>
</dbReference>
<dbReference type="GeneID" id="80915288"/>
<evidence type="ECO:0000256" key="1">
    <source>
        <dbReference type="ARBA" id="ARBA00001971"/>
    </source>
</evidence>
<dbReference type="SUPFAM" id="SSF48264">
    <property type="entry name" value="Cytochrome P450"/>
    <property type="match status" value="1"/>
</dbReference>
<dbReference type="AlphaFoldDB" id="A0A9W8XAT1"/>
<dbReference type="Pfam" id="PF00067">
    <property type="entry name" value="p450"/>
    <property type="match status" value="2"/>
</dbReference>
<evidence type="ECO:0000256" key="4">
    <source>
        <dbReference type="ARBA" id="ARBA00023004"/>
    </source>
</evidence>
<keyword evidence="5 6" id="KW-0349">Heme</keyword>
<organism evidence="7 8">
    <name type="scientific">Didymosphaeria variabile</name>
    <dbReference type="NCBI Taxonomy" id="1932322"/>
    <lineage>
        <taxon>Eukaryota</taxon>
        <taxon>Fungi</taxon>
        <taxon>Dikarya</taxon>
        <taxon>Ascomycota</taxon>
        <taxon>Pezizomycotina</taxon>
        <taxon>Dothideomycetes</taxon>
        <taxon>Pleosporomycetidae</taxon>
        <taxon>Pleosporales</taxon>
        <taxon>Massarineae</taxon>
        <taxon>Didymosphaeriaceae</taxon>
        <taxon>Didymosphaeria</taxon>
    </lineage>
</organism>
<accession>A0A9W8XAT1</accession>
<keyword evidence="8" id="KW-1185">Reference proteome</keyword>
<dbReference type="InterPro" id="IPR036396">
    <property type="entry name" value="Cyt_P450_sf"/>
</dbReference>
<dbReference type="GO" id="GO:0005506">
    <property type="term" value="F:iron ion binding"/>
    <property type="evidence" value="ECO:0007669"/>
    <property type="project" value="InterPro"/>
</dbReference>
<dbReference type="PANTHER" id="PTHR24305:SF166">
    <property type="entry name" value="CYTOCHROME P450 12A4, MITOCHONDRIAL-RELATED"/>
    <property type="match status" value="1"/>
</dbReference>
<evidence type="ECO:0000256" key="6">
    <source>
        <dbReference type="RuleBase" id="RU000461"/>
    </source>
</evidence>
<dbReference type="Proteomes" id="UP001140513">
    <property type="component" value="Unassembled WGS sequence"/>
</dbReference>
<gene>
    <name evidence="7" type="ORF">N0V89_011758</name>
</gene>
<keyword evidence="6" id="KW-0560">Oxidoreductase</keyword>
<evidence type="ECO:0000313" key="8">
    <source>
        <dbReference type="Proteomes" id="UP001140513"/>
    </source>
</evidence>
<comment type="caution">
    <text evidence="7">The sequence shown here is derived from an EMBL/GenBank/DDBJ whole genome shotgun (WGS) entry which is preliminary data.</text>
</comment>
<dbReference type="RefSeq" id="XP_056065788.1">
    <property type="nucleotide sequence ID" value="XM_056220485.1"/>
</dbReference>
<protein>
    <recommendedName>
        <fullName evidence="9">Cytochrome P450</fullName>
    </recommendedName>
</protein>
<evidence type="ECO:0000256" key="5">
    <source>
        <dbReference type="PIRSR" id="PIRSR602403-1"/>
    </source>
</evidence>
<dbReference type="PROSITE" id="PS00086">
    <property type="entry name" value="CYTOCHROME_P450"/>
    <property type="match status" value="1"/>
</dbReference>
<evidence type="ECO:0000256" key="2">
    <source>
        <dbReference type="ARBA" id="ARBA00010617"/>
    </source>
</evidence>
<dbReference type="InterPro" id="IPR001128">
    <property type="entry name" value="Cyt_P450"/>
</dbReference>
<keyword evidence="3 5" id="KW-0479">Metal-binding</keyword>
<evidence type="ECO:0000313" key="7">
    <source>
        <dbReference type="EMBL" id="KAJ4345624.1"/>
    </source>
</evidence>
<keyword evidence="4 5" id="KW-0408">Iron</keyword>
<keyword evidence="6" id="KW-0503">Monooxygenase</keyword>
<comment type="similarity">
    <text evidence="2 6">Belongs to the cytochrome P450 family.</text>
</comment>